<evidence type="ECO:0000313" key="2">
    <source>
        <dbReference type="EMBL" id="MBB6455841.1"/>
    </source>
</evidence>
<keyword evidence="3" id="KW-1185">Reference proteome</keyword>
<feature type="transmembrane region" description="Helical" evidence="1">
    <location>
        <begin position="6"/>
        <end position="27"/>
    </location>
</feature>
<protein>
    <recommendedName>
        <fullName evidence="4">Heme exporter protein D</fullName>
    </recommendedName>
</protein>
<sequence length="53" mass="5699">MTHLPYIVASYGLAAIMALVLSLGAALRLKRDRARLAALEQTHNRNAGTPLTP</sequence>
<dbReference type="GeneID" id="91558236"/>
<dbReference type="AlphaFoldDB" id="A0A841QBG2"/>
<evidence type="ECO:0008006" key="4">
    <source>
        <dbReference type="Google" id="ProtNLM"/>
    </source>
</evidence>
<dbReference type="Proteomes" id="UP000578000">
    <property type="component" value="Unassembled WGS sequence"/>
</dbReference>
<accession>A0A841QBG2</accession>
<keyword evidence="1" id="KW-1133">Transmembrane helix</keyword>
<dbReference type="EMBL" id="JACHIE010000001">
    <property type="protein sequence ID" value="MBB6455841.1"/>
    <property type="molecule type" value="Genomic_DNA"/>
</dbReference>
<proteinExistence type="predicted"/>
<keyword evidence="1" id="KW-0812">Transmembrane</keyword>
<dbReference type="RefSeq" id="WP_143221875.1">
    <property type="nucleotide sequence ID" value="NZ_BAABDB010000006.1"/>
</dbReference>
<comment type="caution">
    <text evidence="2">The sequence shown here is derived from an EMBL/GenBank/DDBJ whole genome shotgun (WGS) entry which is preliminary data.</text>
</comment>
<keyword evidence="1" id="KW-0472">Membrane</keyword>
<evidence type="ECO:0000313" key="3">
    <source>
        <dbReference type="Proteomes" id="UP000578000"/>
    </source>
</evidence>
<gene>
    <name evidence="2" type="ORF">HNR55_000402</name>
</gene>
<organism evidence="2 3">
    <name type="scientific">Acetobacter lovaniensis</name>
    <dbReference type="NCBI Taxonomy" id="104100"/>
    <lineage>
        <taxon>Bacteria</taxon>
        <taxon>Pseudomonadati</taxon>
        <taxon>Pseudomonadota</taxon>
        <taxon>Alphaproteobacteria</taxon>
        <taxon>Acetobacterales</taxon>
        <taxon>Acetobacteraceae</taxon>
        <taxon>Acetobacter</taxon>
    </lineage>
</organism>
<name>A0A841QBG2_9PROT</name>
<reference evidence="2 3" key="1">
    <citation type="submission" date="2020-08" db="EMBL/GenBank/DDBJ databases">
        <title>Genomic Encyclopedia of Type Strains, Phase IV (KMG-IV): sequencing the most valuable type-strain genomes for metagenomic binning, comparative biology and taxonomic classification.</title>
        <authorList>
            <person name="Goeker M."/>
        </authorList>
    </citation>
    <scope>NUCLEOTIDE SEQUENCE [LARGE SCALE GENOMIC DNA]</scope>
    <source>
        <strain evidence="2 3">DSM 4491</strain>
    </source>
</reference>
<evidence type="ECO:0000256" key="1">
    <source>
        <dbReference type="SAM" id="Phobius"/>
    </source>
</evidence>